<comment type="caution">
    <text evidence="2">The sequence shown here is derived from an EMBL/GenBank/DDBJ whole genome shotgun (WGS) entry which is preliminary data.</text>
</comment>
<comment type="similarity">
    <text evidence="1">Belongs to the phD/YefM antitoxin family.</text>
</comment>
<organism evidence="2 3">
    <name type="scientific">Ottowia beijingensis</name>
    <dbReference type="NCBI Taxonomy" id="1207057"/>
    <lineage>
        <taxon>Bacteria</taxon>
        <taxon>Pseudomonadati</taxon>
        <taxon>Pseudomonadota</taxon>
        <taxon>Betaproteobacteria</taxon>
        <taxon>Burkholderiales</taxon>
        <taxon>Comamonadaceae</taxon>
        <taxon>Ottowia</taxon>
    </lineage>
</organism>
<sequence length="93" mass="10239">MSAHPAPITTYTSREFTRDVAAAKRAAANGPVFITDRGEPAYALLSIEEYHRLRGGSQPRTLLEVMQSIPGGDFEFEPPKLDDVAKPFDFDAD</sequence>
<accession>A0A853IV41</accession>
<dbReference type="AlphaFoldDB" id="A0A853IV41"/>
<dbReference type="RefSeq" id="WP_180550325.1">
    <property type="nucleotide sequence ID" value="NZ_DAIPTI010000091.1"/>
</dbReference>
<dbReference type="NCBIfam" id="TIGR01552">
    <property type="entry name" value="phd_fam"/>
    <property type="match status" value="1"/>
</dbReference>
<evidence type="ECO:0000256" key="1">
    <source>
        <dbReference type="ARBA" id="ARBA00009981"/>
    </source>
</evidence>
<dbReference type="SUPFAM" id="SSF143120">
    <property type="entry name" value="YefM-like"/>
    <property type="match status" value="1"/>
</dbReference>
<evidence type="ECO:0000313" key="3">
    <source>
        <dbReference type="Proteomes" id="UP000589716"/>
    </source>
</evidence>
<dbReference type="InterPro" id="IPR036165">
    <property type="entry name" value="YefM-like_sf"/>
</dbReference>
<keyword evidence="3" id="KW-1185">Reference proteome</keyword>
<proteinExistence type="inferred from homology"/>
<dbReference type="Gene3D" id="3.40.1620.10">
    <property type="entry name" value="YefM-like domain"/>
    <property type="match status" value="1"/>
</dbReference>
<name>A0A853IV41_9BURK</name>
<evidence type="ECO:0000313" key="2">
    <source>
        <dbReference type="EMBL" id="NZA01934.1"/>
    </source>
</evidence>
<dbReference type="EMBL" id="JACCKX010000001">
    <property type="protein sequence ID" value="NZA01934.1"/>
    <property type="molecule type" value="Genomic_DNA"/>
</dbReference>
<protein>
    <submittedName>
        <fullName evidence="2">Type II toxin-antitoxin system prevent-host-death family antitoxin</fullName>
    </submittedName>
</protein>
<dbReference type="Proteomes" id="UP000589716">
    <property type="component" value="Unassembled WGS sequence"/>
</dbReference>
<gene>
    <name evidence="2" type="ORF">H0I39_09525</name>
</gene>
<reference evidence="2 3" key="1">
    <citation type="submission" date="2020-07" db="EMBL/GenBank/DDBJ databases">
        <authorList>
            <person name="Maaloum M."/>
        </authorList>
    </citation>
    <scope>NUCLEOTIDE SEQUENCE [LARGE SCALE GENOMIC DNA]</scope>
    <source>
        <strain evidence="2 3">GCS-AN-3</strain>
    </source>
</reference>